<proteinExistence type="inferred from homology"/>
<dbReference type="RefSeq" id="WP_048314446.1">
    <property type="nucleotide sequence ID" value="NZ_LFJV01000009.1"/>
</dbReference>
<dbReference type="GO" id="GO:0006018">
    <property type="term" value="P:2-deoxyribose 1-phosphate catabolic process"/>
    <property type="evidence" value="ECO:0007669"/>
    <property type="project" value="UniProtKB-UniRule"/>
</dbReference>
<dbReference type="InterPro" id="IPR028581">
    <property type="entry name" value="DeoC_typeI"/>
</dbReference>
<dbReference type="Pfam" id="PF01791">
    <property type="entry name" value="DeoC"/>
    <property type="match status" value="1"/>
</dbReference>
<evidence type="ECO:0000256" key="5">
    <source>
        <dbReference type="ARBA" id="ARBA00048791"/>
    </source>
</evidence>
<dbReference type="EC" id="4.1.2.4" evidence="6"/>
<comment type="catalytic activity">
    <reaction evidence="5 6">
        <text>2-deoxy-D-ribose 5-phosphate = D-glyceraldehyde 3-phosphate + acetaldehyde</text>
        <dbReference type="Rhea" id="RHEA:12821"/>
        <dbReference type="ChEBI" id="CHEBI:15343"/>
        <dbReference type="ChEBI" id="CHEBI:59776"/>
        <dbReference type="ChEBI" id="CHEBI:62877"/>
        <dbReference type="EC" id="4.1.2.4"/>
    </reaction>
</comment>
<comment type="subcellular location">
    <subcellularLocation>
        <location evidence="6">Cytoplasm</location>
    </subcellularLocation>
</comment>
<protein>
    <recommendedName>
        <fullName evidence="6">Deoxyribose-phosphate aldolase</fullName>
        <shortName evidence="6">DERA</shortName>
        <ecNumber evidence="6">4.1.2.4</ecNumber>
    </recommendedName>
    <alternativeName>
        <fullName evidence="6">2-deoxy-D-ribose 5-phosphate aldolase</fullName>
    </alternativeName>
    <alternativeName>
        <fullName evidence="6">Phosphodeoxyriboaldolase</fullName>
        <shortName evidence="6">Deoxyriboaldolase</shortName>
    </alternativeName>
</protein>
<dbReference type="HAMAP" id="MF_00114">
    <property type="entry name" value="DeoC_type1"/>
    <property type="match status" value="1"/>
</dbReference>
<dbReference type="AlphaFoldDB" id="A0A0J6CP72"/>
<dbReference type="Gene3D" id="3.20.20.70">
    <property type="entry name" value="Aldolase class I"/>
    <property type="match status" value="1"/>
</dbReference>
<dbReference type="PATRIC" id="fig|328812.4.peg.5586"/>
<reference evidence="7 8" key="1">
    <citation type="submission" date="2015-06" db="EMBL/GenBank/DDBJ databases">
        <title>Draft Genome Sequence of Parabacteroides goldsteinii with Putative Novel Metallo-Beta-Lactamases Isolated from a Blood Culture from a Human Patient.</title>
        <authorList>
            <person name="Krogh T.J."/>
            <person name="Agergaard C.N."/>
            <person name="Moller-Jensen J."/>
            <person name="Justesen U.S."/>
        </authorList>
    </citation>
    <scope>NUCLEOTIDE SEQUENCE [LARGE SCALE GENOMIC DNA]</scope>
    <source>
        <strain evidence="7 8">910340</strain>
    </source>
</reference>
<dbReference type="InterPro" id="IPR002915">
    <property type="entry name" value="DeoC/FbaB/LacD_aldolase"/>
</dbReference>
<evidence type="ECO:0000313" key="7">
    <source>
        <dbReference type="EMBL" id="KMM34995.1"/>
    </source>
</evidence>
<evidence type="ECO:0000256" key="1">
    <source>
        <dbReference type="ARBA" id="ARBA00010936"/>
    </source>
</evidence>
<keyword evidence="4 6" id="KW-0704">Schiff base</keyword>
<feature type="active site" description="Proton donor/acceptor" evidence="6">
    <location>
        <position position="190"/>
    </location>
</feature>
<comment type="function">
    <text evidence="6">Catalyzes a reversible aldol reaction between acetaldehyde and D-glyceraldehyde 3-phosphate to generate 2-deoxy-D-ribose 5-phosphate.</text>
</comment>
<dbReference type="PIRSF" id="PIRSF001357">
    <property type="entry name" value="DeoC"/>
    <property type="match status" value="1"/>
</dbReference>
<evidence type="ECO:0000256" key="4">
    <source>
        <dbReference type="ARBA" id="ARBA00023270"/>
    </source>
</evidence>
<dbReference type="GO" id="GO:0005737">
    <property type="term" value="C:cytoplasm"/>
    <property type="evidence" value="ECO:0007669"/>
    <property type="project" value="UniProtKB-SubCell"/>
</dbReference>
<evidence type="ECO:0000313" key="8">
    <source>
        <dbReference type="Proteomes" id="UP000036166"/>
    </source>
</evidence>
<comment type="caution">
    <text evidence="7">The sequence shown here is derived from an EMBL/GenBank/DDBJ whole genome shotgun (WGS) entry which is preliminary data.</text>
</comment>
<feature type="active site" description="Proton donor/acceptor" evidence="6">
    <location>
        <position position="100"/>
    </location>
</feature>
<gene>
    <name evidence="6" type="primary">deoC</name>
    <name evidence="7" type="ORF">ACM15_03645</name>
</gene>
<dbReference type="InterPro" id="IPR011343">
    <property type="entry name" value="DeoC"/>
</dbReference>
<dbReference type="EMBL" id="LFJV01000009">
    <property type="protein sequence ID" value="KMM34995.1"/>
    <property type="molecule type" value="Genomic_DNA"/>
</dbReference>
<keyword evidence="2 6" id="KW-0963">Cytoplasm</keyword>
<dbReference type="GO" id="GO:0016052">
    <property type="term" value="P:carbohydrate catabolic process"/>
    <property type="evidence" value="ECO:0007669"/>
    <property type="project" value="TreeGrafter"/>
</dbReference>
<keyword evidence="3 6" id="KW-0456">Lyase</keyword>
<evidence type="ECO:0000256" key="3">
    <source>
        <dbReference type="ARBA" id="ARBA00023239"/>
    </source>
</evidence>
<evidence type="ECO:0000256" key="2">
    <source>
        <dbReference type="ARBA" id="ARBA00022490"/>
    </source>
</evidence>
<dbReference type="PANTHER" id="PTHR10889">
    <property type="entry name" value="DEOXYRIBOSE-PHOSPHATE ALDOLASE"/>
    <property type="match status" value="1"/>
</dbReference>
<dbReference type="InterPro" id="IPR013785">
    <property type="entry name" value="Aldolase_TIM"/>
</dbReference>
<dbReference type="Proteomes" id="UP000036166">
    <property type="component" value="Unassembled WGS sequence"/>
</dbReference>
<dbReference type="CDD" id="cd00959">
    <property type="entry name" value="DeoC"/>
    <property type="match status" value="1"/>
</dbReference>
<dbReference type="GO" id="GO:0009264">
    <property type="term" value="P:deoxyribonucleotide catabolic process"/>
    <property type="evidence" value="ECO:0007669"/>
    <property type="project" value="UniProtKB-UniRule"/>
</dbReference>
<accession>A0A0J6CP72</accession>
<dbReference type="UniPathway" id="UPA00002">
    <property type="reaction ID" value="UER00468"/>
</dbReference>
<dbReference type="SUPFAM" id="SSF51569">
    <property type="entry name" value="Aldolase"/>
    <property type="match status" value="1"/>
</dbReference>
<comment type="similarity">
    <text evidence="1 6">Belongs to the DeoC/FbaB aldolase family. DeoC type 1 subfamily.</text>
</comment>
<comment type="pathway">
    <text evidence="6">Carbohydrate degradation; 2-deoxy-D-ribose 1-phosphate degradation; D-glyceraldehyde 3-phosphate and acetaldehyde from 2-deoxy-alpha-D-ribose 1-phosphate: step 2/2.</text>
</comment>
<organism evidence="7 8">
    <name type="scientific">Parabacteroides goldsteinii</name>
    <dbReference type="NCBI Taxonomy" id="328812"/>
    <lineage>
        <taxon>Bacteria</taxon>
        <taxon>Pseudomonadati</taxon>
        <taxon>Bacteroidota</taxon>
        <taxon>Bacteroidia</taxon>
        <taxon>Bacteroidales</taxon>
        <taxon>Tannerellaceae</taxon>
        <taxon>Parabacteroides</taxon>
    </lineage>
</organism>
<name>A0A0J6CP72_9BACT</name>
<dbReference type="SMART" id="SM01133">
    <property type="entry name" value="DeoC"/>
    <property type="match status" value="1"/>
</dbReference>
<dbReference type="PANTHER" id="PTHR10889:SF1">
    <property type="entry name" value="DEOXYRIBOSE-PHOSPHATE ALDOLASE"/>
    <property type="match status" value="1"/>
</dbReference>
<feature type="active site" description="Schiff-base intermediate with acetaldehyde" evidence="6">
    <location>
        <position position="162"/>
    </location>
</feature>
<dbReference type="NCBIfam" id="TIGR00126">
    <property type="entry name" value="deoC"/>
    <property type="match status" value="1"/>
</dbReference>
<dbReference type="GO" id="GO:0004139">
    <property type="term" value="F:deoxyribose-phosphate aldolase activity"/>
    <property type="evidence" value="ECO:0007669"/>
    <property type="project" value="UniProtKB-UniRule"/>
</dbReference>
<evidence type="ECO:0000256" key="6">
    <source>
        <dbReference type="HAMAP-Rule" id="MF_00114"/>
    </source>
</evidence>
<sequence length="233" mass="25314">MSTHNPIISSREIARLIDISAVRADSTRQDVEDIIDGAIKHNFICVFPMPGMLPLVFEKLKDHPQIGIGGVVGFPSGGETTASKLFQAKELKEAGCNEIDMVLNIGKLKSGMLNDIEDEIRQIKAAVSPLPLKVIMEVVLLTDEEIKTASSIILKAGADYIKTGTGWAGATTLHHIDLIKETVGDAIKLKVAGGVRTLDTLLEMYQMGVSRFGIGYKSALNIMEECINKETHE</sequence>